<reference evidence="7 8" key="2">
    <citation type="submission" date="2015-03" db="EMBL/GenBank/DDBJ databases">
        <authorList>
            <consortium name="Pathogen Informatics"/>
        </authorList>
    </citation>
    <scope>NUCLEOTIDE SEQUENCE [LARGE SCALE GENOMIC DNA]</scope>
    <source>
        <strain evidence="3 10">C09601061</strain>
        <strain evidence="4 9">G09801536</strain>
        <strain evidence="1 12">G09901357</strain>
        <strain evidence="2 11">H09601792</strain>
        <strain evidence="5 8">M09401471</strain>
        <strain evidence="7">N09902308</strain>
    </source>
</reference>
<evidence type="ECO:0000313" key="3">
    <source>
        <dbReference type="EMBL" id="CFR64341.1"/>
    </source>
</evidence>
<evidence type="ECO:0000313" key="7">
    <source>
        <dbReference type="Proteomes" id="UP000039021"/>
    </source>
</evidence>
<evidence type="ECO:0000313" key="10">
    <source>
        <dbReference type="Proteomes" id="UP000046680"/>
    </source>
</evidence>
<evidence type="ECO:0000313" key="4">
    <source>
        <dbReference type="EMBL" id="COV47216.1"/>
    </source>
</evidence>
<dbReference type="Proteomes" id="UP000039021">
    <property type="component" value="Unassembled WGS sequence"/>
</dbReference>
<dbReference type="Proteomes" id="UP000045842">
    <property type="component" value="Unassembled WGS sequence"/>
</dbReference>
<dbReference type="EMBL" id="CSAJ01000021">
    <property type="protein sequence ID" value="COV48295.1"/>
    <property type="molecule type" value="Genomic_DNA"/>
</dbReference>
<name>A0A654TKB5_MYCTX</name>
<gene>
    <name evidence="3" type="ORF">ERS007657_00029</name>
    <name evidence="4" type="ORF">ERS007679_01912</name>
    <name evidence="1" type="ORF">ERS007681_01975</name>
    <name evidence="2" type="ORF">ERS007688_01038</name>
    <name evidence="5" type="ORF">ERS007720_00318</name>
    <name evidence="6" type="ORF">ERS007739_00863</name>
</gene>
<evidence type="ECO:0000313" key="2">
    <source>
        <dbReference type="EMBL" id="CFE48299.1"/>
    </source>
</evidence>
<sequence length="108" mass="11978">MLVTALDRIYPGWRRPYRWWTPFIGVIEWIMQNITLTSIHSDSTGPTHLSCVRGILFYGLVKHAVAIDLHPRDLLSEKVDRQCLGKVPALCGFTAEGAQPGGLAGGFD</sequence>
<evidence type="ECO:0000313" key="5">
    <source>
        <dbReference type="EMBL" id="COV48295.1"/>
    </source>
</evidence>
<evidence type="ECO:0000313" key="6">
    <source>
        <dbReference type="EMBL" id="COX20713.1"/>
    </source>
</evidence>
<proteinExistence type="predicted"/>
<evidence type="ECO:0000313" key="9">
    <source>
        <dbReference type="Proteomes" id="UP000045842"/>
    </source>
</evidence>
<dbReference type="EMBL" id="CFOE01000230">
    <property type="protein sequence ID" value="CFE39593.1"/>
    <property type="molecule type" value="Genomic_DNA"/>
</dbReference>
<evidence type="ECO:0000313" key="1">
    <source>
        <dbReference type="EMBL" id="CFE39593.1"/>
    </source>
</evidence>
<evidence type="ECO:0000313" key="8">
    <source>
        <dbReference type="Proteomes" id="UP000044938"/>
    </source>
</evidence>
<evidence type="ECO:0000313" key="12">
    <source>
        <dbReference type="Proteomes" id="UP000048289"/>
    </source>
</evidence>
<protein>
    <submittedName>
        <fullName evidence="2">Uncharacterized protein</fullName>
    </submittedName>
</protein>
<dbReference type="AlphaFoldDB" id="A0A654TKB5"/>
<dbReference type="EMBL" id="CSBK01000284">
    <property type="protein sequence ID" value="COX20713.1"/>
    <property type="molecule type" value="Genomic_DNA"/>
</dbReference>
<accession>A0A654TKB5</accession>
<reference evidence="6" key="1">
    <citation type="submission" date="2015-03" db="EMBL/GenBank/DDBJ databases">
        <authorList>
            <consortium name="Pathogen Informatics"/>
            <person name="Murphy D."/>
        </authorList>
    </citation>
    <scope>NUCLEOTIDE SEQUENCE</scope>
    <source>
        <strain evidence="6">N09902308</strain>
    </source>
</reference>
<dbReference type="Proteomes" id="UP000048289">
    <property type="component" value="Unassembled WGS sequence"/>
</dbReference>
<evidence type="ECO:0000313" key="11">
    <source>
        <dbReference type="Proteomes" id="UP000046947"/>
    </source>
</evidence>
<dbReference type="Proteomes" id="UP000046680">
    <property type="component" value="Unassembled WGS sequence"/>
</dbReference>
<dbReference type="EMBL" id="CGCX01000005">
    <property type="protein sequence ID" value="CFR64341.1"/>
    <property type="molecule type" value="Genomic_DNA"/>
</dbReference>
<organism evidence="2 11">
    <name type="scientific">Mycobacterium tuberculosis</name>
    <dbReference type="NCBI Taxonomy" id="1773"/>
    <lineage>
        <taxon>Bacteria</taxon>
        <taxon>Bacillati</taxon>
        <taxon>Actinomycetota</taxon>
        <taxon>Actinomycetes</taxon>
        <taxon>Mycobacteriales</taxon>
        <taxon>Mycobacteriaceae</taxon>
        <taxon>Mycobacterium</taxon>
        <taxon>Mycobacterium tuberculosis complex</taxon>
    </lineage>
</organism>
<dbReference type="Proteomes" id="UP000044938">
    <property type="component" value="Unassembled WGS sequence"/>
</dbReference>
<dbReference type="EMBL" id="CFOH01000118">
    <property type="protein sequence ID" value="CFE48299.1"/>
    <property type="molecule type" value="Genomic_DNA"/>
</dbReference>
<dbReference type="EMBL" id="CSAD01000231">
    <property type="protein sequence ID" value="COV47216.1"/>
    <property type="molecule type" value="Genomic_DNA"/>
</dbReference>
<dbReference type="Proteomes" id="UP000046947">
    <property type="component" value="Unassembled WGS sequence"/>
</dbReference>